<gene>
    <name evidence="6" type="primary">fes</name>
    <name evidence="6" type="ORF">NCTC10741_04056</name>
</gene>
<comment type="subcellular location">
    <subcellularLocation>
        <location evidence="1">Cytoplasm</location>
    </subcellularLocation>
</comment>
<sequence length="399" mass="43036">MRPEALRGLILTDDVAPRPGITSALRTQGTPLLTNDPGDPRLVRALFVWQEDSGDPPTAVYLWVNRLTDKRHIDRGMMRSRGGGLWFVELTVPRDVLATYRFLPLAAGDRGRRAVPPPRELLRRAQVDPWNPTAAAGSPFGSVLAGPDAPRLDAWTASPATTSMALDRTIDLAPAPLRYRLSVPSGAGAMDLLIAFDADVWFDRFRLPDVLAATGRRCAVLGIDSPADPSERVRFLGAHDALFPAITEDALAAVRMVTGTLGRVTIAGQSLGGLAALSFVARNPDLVDEVLAYSPSVWWRPGLTGRPSVVTERHGWIHDVVRGCPPGGFSIRLASGAFEEELTPGVRDLAATAHAAGHDVEYTVYSGGHDEARWAALLLAHLSAELTDLHQDTVPGHHR</sequence>
<evidence type="ECO:0000313" key="7">
    <source>
        <dbReference type="Proteomes" id="UP000271626"/>
    </source>
</evidence>
<dbReference type="OrthoDB" id="9775130at2"/>
<reference evidence="6 7" key="1">
    <citation type="submission" date="2018-12" db="EMBL/GenBank/DDBJ databases">
        <authorList>
            <consortium name="Pathogen Informatics"/>
        </authorList>
    </citation>
    <scope>NUCLEOTIDE SEQUENCE [LARGE SCALE GENOMIC DNA]</scope>
    <source>
        <strain evidence="6 7">NCTC10741</strain>
    </source>
</reference>
<evidence type="ECO:0000256" key="2">
    <source>
        <dbReference type="ARBA" id="ARBA00022490"/>
    </source>
</evidence>
<organism evidence="6 7">
    <name type="scientific">Tsukamurella paurometabola</name>
    <name type="common">Corynebacterium paurometabolum</name>
    <dbReference type="NCBI Taxonomy" id="2061"/>
    <lineage>
        <taxon>Bacteria</taxon>
        <taxon>Bacillati</taxon>
        <taxon>Actinomycetota</taxon>
        <taxon>Actinomycetes</taxon>
        <taxon>Mycobacteriales</taxon>
        <taxon>Tsukamurellaceae</taxon>
        <taxon>Tsukamurella</taxon>
    </lineage>
</organism>
<dbReference type="InterPro" id="IPR014756">
    <property type="entry name" value="Ig_E-set"/>
</dbReference>
<dbReference type="InterPro" id="IPR013783">
    <property type="entry name" value="Ig-like_fold"/>
</dbReference>
<dbReference type="AlphaFoldDB" id="A0A3P8LGY0"/>
<evidence type="ECO:0000256" key="3">
    <source>
        <dbReference type="ARBA" id="ARBA00022801"/>
    </source>
</evidence>
<dbReference type="InterPro" id="IPR000801">
    <property type="entry name" value="Esterase-like"/>
</dbReference>
<evidence type="ECO:0000259" key="5">
    <source>
        <dbReference type="Pfam" id="PF11806"/>
    </source>
</evidence>
<dbReference type="Gene3D" id="2.60.40.10">
    <property type="entry name" value="Immunoglobulins"/>
    <property type="match status" value="1"/>
</dbReference>
<dbReference type="InterPro" id="IPR029058">
    <property type="entry name" value="AB_hydrolase_fold"/>
</dbReference>
<dbReference type="GO" id="GO:0008849">
    <property type="term" value="F:enterochelin esterase activity"/>
    <property type="evidence" value="ECO:0007669"/>
    <property type="project" value="InterPro"/>
</dbReference>
<evidence type="ECO:0000256" key="1">
    <source>
        <dbReference type="ARBA" id="ARBA00004496"/>
    </source>
</evidence>
<comment type="similarity">
    <text evidence="4">Belongs to the Fes family.</text>
</comment>
<dbReference type="GO" id="GO:0006826">
    <property type="term" value="P:iron ion transport"/>
    <property type="evidence" value="ECO:0007669"/>
    <property type="project" value="InterPro"/>
</dbReference>
<dbReference type="SUPFAM" id="SSF81296">
    <property type="entry name" value="E set domains"/>
    <property type="match status" value="1"/>
</dbReference>
<dbReference type="Proteomes" id="UP000271626">
    <property type="component" value="Chromosome"/>
</dbReference>
<protein>
    <submittedName>
        <fullName evidence="6">Ferric enterobactin esterase</fullName>
    </submittedName>
</protein>
<dbReference type="Pfam" id="PF00756">
    <property type="entry name" value="Esterase"/>
    <property type="match status" value="1"/>
</dbReference>
<feature type="domain" description="Enterochelin esterase N-terminal" evidence="5">
    <location>
        <begin position="47"/>
        <end position="155"/>
    </location>
</feature>
<dbReference type="InterPro" id="IPR021764">
    <property type="entry name" value="Enterochelin_esterase_N"/>
</dbReference>
<dbReference type="PANTHER" id="PTHR48098:SF3">
    <property type="entry name" value="IRON(III) ENTEROBACTIN ESTERASE"/>
    <property type="match status" value="1"/>
</dbReference>
<dbReference type="EMBL" id="LR131273">
    <property type="protein sequence ID" value="VDR40892.1"/>
    <property type="molecule type" value="Genomic_DNA"/>
</dbReference>
<dbReference type="Pfam" id="PF11806">
    <property type="entry name" value="Enterochelin_N"/>
    <property type="match status" value="1"/>
</dbReference>
<proteinExistence type="inferred from homology"/>
<dbReference type="Gene3D" id="3.40.50.1820">
    <property type="entry name" value="alpha/beta hydrolase"/>
    <property type="match status" value="1"/>
</dbReference>
<dbReference type="GO" id="GO:0005975">
    <property type="term" value="P:carbohydrate metabolic process"/>
    <property type="evidence" value="ECO:0007669"/>
    <property type="project" value="UniProtKB-ARBA"/>
</dbReference>
<dbReference type="PANTHER" id="PTHR48098">
    <property type="entry name" value="ENTEROCHELIN ESTERASE-RELATED"/>
    <property type="match status" value="1"/>
</dbReference>
<dbReference type="GO" id="GO:0005506">
    <property type="term" value="F:iron ion binding"/>
    <property type="evidence" value="ECO:0007669"/>
    <property type="project" value="InterPro"/>
</dbReference>
<evidence type="ECO:0000256" key="4">
    <source>
        <dbReference type="ARBA" id="ARBA00024201"/>
    </source>
</evidence>
<dbReference type="InterPro" id="IPR050583">
    <property type="entry name" value="Mycobacterial_A85_antigen"/>
</dbReference>
<name>A0A3P8LGY0_TSUPA</name>
<keyword evidence="2" id="KW-0963">Cytoplasm</keyword>
<evidence type="ECO:0000313" key="6">
    <source>
        <dbReference type="EMBL" id="VDR40892.1"/>
    </source>
</evidence>
<keyword evidence="3" id="KW-0378">Hydrolase</keyword>
<dbReference type="GO" id="GO:0005737">
    <property type="term" value="C:cytoplasm"/>
    <property type="evidence" value="ECO:0007669"/>
    <property type="project" value="UniProtKB-SubCell"/>
</dbReference>
<accession>A0A3P8LGY0</accession>
<dbReference type="SUPFAM" id="SSF53474">
    <property type="entry name" value="alpha/beta-Hydrolases"/>
    <property type="match status" value="1"/>
</dbReference>
<dbReference type="RefSeq" id="WP_126197925.1">
    <property type="nucleotide sequence ID" value="NZ_CP085954.1"/>
</dbReference>